<dbReference type="Gene3D" id="1.20.1250.20">
    <property type="entry name" value="MFS general substrate transporter like domains"/>
    <property type="match status" value="2"/>
</dbReference>
<keyword evidence="2 6" id="KW-0812">Transmembrane</keyword>
<dbReference type="Pfam" id="PF07690">
    <property type="entry name" value="MFS_1"/>
    <property type="match status" value="1"/>
</dbReference>
<evidence type="ECO:0000256" key="6">
    <source>
        <dbReference type="SAM" id="Phobius"/>
    </source>
</evidence>
<feature type="transmembrane region" description="Helical" evidence="6">
    <location>
        <begin position="456"/>
        <end position="476"/>
    </location>
</feature>
<feature type="domain" description="Major facilitator superfamily (MFS) profile" evidence="7">
    <location>
        <begin position="116"/>
        <end position="544"/>
    </location>
</feature>
<feature type="transmembrane region" description="Helical" evidence="6">
    <location>
        <begin position="488"/>
        <end position="512"/>
    </location>
</feature>
<dbReference type="InterPro" id="IPR011701">
    <property type="entry name" value="MFS"/>
</dbReference>
<evidence type="ECO:0000256" key="2">
    <source>
        <dbReference type="ARBA" id="ARBA00022692"/>
    </source>
</evidence>
<comment type="subcellular location">
    <subcellularLocation>
        <location evidence="1">Membrane</location>
        <topology evidence="1">Multi-pass membrane protein</topology>
    </subcellularLocation>
</comment>
<feature type="transmembrane region" description="Helical" evidence="6">
    <location>
        <begin position="185"/>
        <end position="209"/>
    </location>
</feature>
<dbReference type="PANTHER" id="PTHR11662:SF243">
    <property type="entry name" value="ANION TRANSPORTER 6, CHLOROPLASTIC-RELATED"/>
    <property type="match status" value="1"/>
</dbReference>
<evidence type="ECO:0000256" key="3">
    <source>
        <dbReference type="ARBA" id="ARBA00022989"/>
    </source>
</evidence>
<evidence type="ECO:0000256" key="1">
    <source>
        <dbReference type="ARBA" id="ARBA00004141"/>
    </source>
</evidence>
<evidence type="ECO:0000259" key="7">
    <source>
        <dbReference type="PROSITE" id="PS50850"/>
    </source>
</evidence>
<keyword evidence="9" id="KW-1185">Reference proteome</keyword>
<dbReference type="PROSITE" id="PS50850">
    <property type="entry name" value="MFS"/>
    <property type="match status" value="1"/>
</dbReference>
<reference evidence="8 9" key="1">
    <citation type="journal article" date="2024" name="G3 (Bethesda)">
        <title>Genome assembly of Hibiscus sabdariffa L. provides insights into metabolisms of medicinal natural products.</title>
        <authorList>
            <person name="Kim T."/>
        </authorList>
    </citation>
    <scope>NUCLEOTIDE SEQUENCE [LARGE SCALE GENOMIC DNA]</scope>
    <source>
        <strain evidence="8">TK-2024</strain>
        <tissue evidence="8">Old leaves</tissue>
    </source>
</reference>
<evidence type="ECO:0000256" key="5">
    <source>
        <dbReference type="ARBA" id="ARBA00024362"/>
    </source>
</evidence>
<protein>
    <recommendedName>
        <fullName evidence="7">Major facilitator superfamily (MFS) profile domain-containing protein</fullName>
    </recommendedName>
</protein>
<sequence>MAKFTTRLDNFCFLPHNTSSSQSSIFFSRTSRKNLHLELIPSKRRLNFKVLCSIKDRENVKNEIEKVGASSGGLVNGVRVEELDEKGGLGRESASREADFNFVWPPWKNIPQRYKLIGTTSLAFVICNMDKVNLSVAIIPMSHQFGWNSSVAGLVQSSFFWGYALSQLPGGWLSKLFGGRKVLEIGVLAWSLATALVPVLAGLLPGLLLSRVLVGIGEGVSPSAATDLIARLIPLEERSRAVSFVFGGLSVGSVTGLLVAPTLIQNFGWESVFYIFGLLGIWWYSGFHFLGEEQALDAVEVEHVAQLRSANQNKSGNDSLKELDGMKTSWNNTLEELRVSLKDVPWKAFFRSPAVWAMIYAHFCGSWGHYTCLSWLPTFFSEELNLNLREAAWVSILPPLASVFVTSIAAQFADNLIANGVETTTVRKICQAISFLSPATCMILSSLDLGLQPWEIVGILSCGLALSSFALSGLYCTHQDISPEYASILLGITNTVGAVPGIVGVALTGFLLDSTHSWGVSLFAPSIFFYLTGTVVWLAFASSKPQNFSESD</sequence>
<dbReference type="EMBL" id="JBBPBM010000223">
    <property type="protein sequence ID" value="KAK8500182.1"/>
    <property type="molecule type" value="Genomic_DNA"/>
</dbReference>
<name>A0ABR2B0C2_9ROSI</name>
<feature type="transmembrane region" description="Helical" evidence="6">
    <location>
        <begin position="272"/>
        <end position="290"/>
    </location>
</feature>
<dbReference type="CDD" id="cd17380">
    <property type="entry name" value="MFS_SLC17A9_like"/>
    <property type="match status" value="1"/>
</dbReference>
<dbReference type="Proteomes" id="UP001472677">
    <property type="component" value="Unassembled WGS sequence"/>
</dbReference>
<gene>
    <name evidence="8" type="ORF">V6N12_002290</name>
</gene>
<keyword evidence="3 6" id="KW-1133">Transmembrane helix</keyword>
<accession>A0ABR2B0C2</accession>
<dbReference type="InterPro" id="IPR044777">
    <property type="entry name" value="SLC17A9-like"/>
</dbReference>
<dbReference type="PANTHER" id="PTHR11662">
    <property type="entry name" value="SOLUTE CARRIER FAMILY 17"/>
    <property type="match status" value="1"/>
</dbReference>
<dbReference type="SUPFAM" id="SSF103473">
    <property type="entry name" value="MFS general substrate transporter"/>
    <property type="match status" value="1"/>
</dbReference>
<keyword evidence="4 6" id="KW-0472">Membrane</keyword>
<comment type="caution">
    <text evidence="8">The sequence shown here is derived from an EMBL/GenBank/DDBJ whole genome shotgun (WGS) entry which is preliminary data.</text>
</comment>
<comment type="similarity">
    <text evidence="5">Belongs to the major facilitator superfamily. Sodium/anion cotransporter (TC 2.A.1.14) family.</text>
</comment>
<organism evidence="8 9">
    <name type="scientific">Hibiscus sabdariffa</name>
    <name type="common">roselle</name>
    <dbReference type="NCBI Taxonomy" id="183260"/>
    <lineage>
        <taxon>Eukaryota</taxon>
        <taxon>Viridiplantae</taxon>
        <taxon>Streptophyta</taxon>
        <taxon>Embryophyta</taxon>
        <taxon>Tracheophyta</taxon>
        <taxon>Spermatophyta</taxon>
        <taxon>Magnoliopsida</taxon>
        <taxon>eudicotyledons</taxon>
        <taxon>Gunneridae</taxon>
        <taxon>Pentapetalae</taxon>
        <taxon>rosids</taxon>
        <taxon>malvids</taxon>
        <taxon>Malvales</taxon>
        <taxon>Malvaceae</taxon>
        <taxon>Malvoideae</taxon>
        <taxon>Hibiscus</taxon>
    </lineage>
</organism>
<dbReference type="InterPro" id="IPR036259">
    <property type="entry name" value="MFS_trans_sf"/>
</dbReference>
<feature type="transmembrane region" description="Helical" evidence="6">
    <location>
        <begin position="355"/>
        <end position="376"/>
    </location>
</feature>
<feature type="transmembrane region" description="Helical" evidence="6">
    <location>
        <begin position="241"/>
        <end position="260"/>
    </location>
</feature>
<feature type="transmembrane region" description="Helical" evidence="6">
    <location>
        <begin position="518"/>
        <end position="540"/>
    </location>
</feature>
<feature type="transmembrane region" description="Helical" evidence="6">
    <location>
        <begin position="396"/>
        <end position="417"/>
    </location>
</feature>
<evidence type="ECO:0000256" key="4">
    <source>
        <dbReference type="ARBA" id="ARBA00023136"/>
    </source>
</evidence>
<proteinExistence type="inferred from homology"/>
<evidence type="ECO:0000313" key="8">
    <source>
        <dbReference type="EMBL" id="KAK8500182.1"/>
    </source>
</evidence>
<evidence type="ECO:0000313" key="9">
    <source>
        <dbReference type="Proteomes" id="UP001472677"/>
    </source>
</evidence>
<dbReference type="InterPro" id="IPR020846">
    <property type="entry name" value="MFS_dom"/>
</dbReference>
<dbReference type="InterPro" id="IPR050382">
    <property type="entry name" value="MFS_Na/Anion_cotransporter"/>
</dbReference>